<proteinExistence type="inferred from homology"/>
<dbReference type="InterPro" id="IPR001482">
    <property type="entry name" value="T2SS/T4SS_dom"/>
</dbReference>
<dbReference type="NCBIfam" id="NF041000">
    <property type="entry name" value="ATPase_ComGA"/>
    <property type="match status" value="1"/>
</dbReference>
<dbReference type="SUPFAM" id="SSF52540">
    <property type="entry name" value="P-loop containing nucleoside triphosphate hydrolases"/>
    <property type="match status" value="1"/>
</dbReference>
<evidence type="ECO:0000259" key="4">
    <source>
        <dbReference type="PROSITE" id="PS00662"/>
    </source>
</evidence>
<keyword evidence="2" id="KW-0547">Nucleotide-binding</keyword>
<dbReference type="GO" id="GO:0016887">
    <property type="term" value="F:ATP hydrolysis activity"/>
    <property type="evidence" value="ECO:0007669"/>
    <property type="project" value="TreeGrafter"/>
</dbReference>
<evidence type="ECO:0000256" key="1">
    <source>
        <dbReference type="ARBA" id="ARBA00006611"/>
    </source>
</evidence>
<evidence type="ECO:0000256" key="2">
    <source>
        <dbReference type="ARBA" id="ARBA00022741"/>
    </source>
</evidence>
<dbReference type="AlphaFoldDB" id="A0A0R1GXE7"/>
<dbReference type="Pfam" id="PF00437">
    <property type="entry name" value="T2SSE"/>
    <property type="match status" value="1"/>
</dbReference>
<comment type="caution">
    <text evidence="5">The sequence shown here is derived from an EMBL/GenBank/DDBJ whole genome shotgun (WGS) entry which is preliminary data.</text>
</comment>
<dbReference type="PROSITE" id="PS00662">
    <property type="entry name" value="T2SP_E"/>
    <property type="match status" value="1"/>
</dbReference>
<dbReference type="Gene3D" id="3.40.50.300">
    <property type="entry name" value="P-loop containing nucleotide triphosphate hydrolases"/>
    <property type="match status" value="1"/>
</dbReference>
<keyword evidence="6" id="KW-1185">Reference proteome</keyword>
<name>A0A0R1GXE7_9LACO</name>
<dbReference type="CDD" id="cd01129">
    <property type="entry name" value="PulE-GspE-like"/>
    <property type="match status" value="1"/>
</dbReference>
<feature type="domain" description="Bacterial type II secretion system protein E" evidence="4">
    <location>
        <begin position="203"/>
        <end position="217"/>
    </location>
</feature>
<accession>A0A0R1GXE7</accession>
<dbReference type="GO" id="GO:0005886">
    <property type="term" value="C:plasma membrane"/>
    <property type="evidence" value="ECO:0007669"/>
    <property type="project" value="TreeGrafter"/>
</dbReference>
<dbReference type="InterPro" id="IPR047667">
    <property type="entry name" value="ATPase_ComGA"/>
</dbReference>
<gene>
    <name evidence="5" type="ORF">FC62_GL000425</name>
</gene>
<dbReference type="Gene3D" id="3.30.450.90">
    <property type="match status" value="1"/>
</dbReference>
<dbReference type="PANTHER" id="PTHR30258:SF2">
    <property type="entry name" value="COMG OPERON PROTEIN 1"/>
    <property type="match status" value="1"/>
</dbReference>
<dbReference type="PANTHER" id="PTHR30258">
    <property type="entry name" value="TYPE II SECRETION SYSTEM PROTEIN GSPE-RELATED"/>
    <property type="match status" value="1"/>
</dbReference>
<organism evidence="5 6">
    <name type="scientific">Amylolactobacillus amylotrophicus DSM 20534</name>
    <dbReference type="NCBI Taxonomy" id="1423722"/>
    <lineage>
        <taxon>Bacteria</taxon>
        <taxon>Bacillati</taxon>
        <taxon>Bacillota</taxon>
        <taxon>Bacilli</taxon>
        <taxon>Lactobacillales</taxon>
        <taxon>Lactobacillaceae</taxon>
        <taxon>Amylolactobacillus</taxon>
    </lineage>
</organism>
<dbReference type="InterPro" id="IPR003593">
    <property type="entry name" value="AAA+_ATPase"/>
</dbReference>
<evidence type="ECO:0000313" key="5">
    <source>
        <dbReference type="EMBL" id="KRK38735.1"/>
    </source>
</evidence>
<evidence type="ECO:0000256" key="3">
    <source>
        <dbReference type="ARBA" id="ARBA00022840"/>
    </source>
</evidence>
<comment type="similarity">
    <text evidence="1">Belongs to the GSP E family.</text>
</comment>
<protein>
    <submittedName>
        <fullName evidence="5">Type ii secretory pathway competence component, ATPase</fullName>
    </submittedName>
</protein>
<evidence type="ECO:0000313" key="6">
    <source>
        <dbReference type="Proteomes" id="UP000050909"/>
    </source>
</evidence>
<dbReference type="GO" id="GO:0005524">
    <property type="term" value="F:ATP binding"/>
    <property type="evidence" value="ECO:0007669"/>
    <property type="project" value="UniProtKB-KW"/>
</dbReference>
<keyword evidence="3" id="KW-0067">ATP-binding</keyword>
<dbReference type="Proteomes" id="UP000050909">
    <property type="component" value="Unassembled WGS sequence"/>
</dbReference>
<dbReference type="PATRIC" id="fig|1423722.3.peg.433"/>
<dbReference type="SMART" id="SM00382">
    <property type="entry name" value="AAA"/>
    <property type="match status" value="1"/>
</dbReference>
<dbReference type="InterPro" id="IPR027417">
    <property type="entry name" value="P-loop_NTPase"/>
</dbReference>
<sequence>MTRKKEGQMKVQELFKQLVSAAQAQEVSDIYFLVDGEEYVVKFKEIAGLSTYRRMQLDLGGELINYLKYHARMDITEHRRPQVGSFQLPEKSCYLRLSSVGDFHGRESLVVRIIYRMRASKYFFPTDFTRLVEVCQGRGLVLTSGPTGSGKTTLMYQLAREVGQDKMVMCMEDPVEIEEPSFFQTQINLGAGITYPELLKAALRHRPDILIIGEIRDSVTAQLAVRASLSGHLVLATIHAMSTKGTVMRLLELGVSELELINALRGLTYQRLIKSTDDELNCLIDVGSGPDLMQVIEQPEQGFFTWSARLTQLMEEGKLSEQNAASFEFG</sequence>
<reference evidence="5 6" key="1">
    <citation type="journal article" date="2015" name="Genome Announc.">
        <title>Expanding the biotechnology potential of lactobacilli through comparative genomics of 213 strains and associated genera.</title>
        <authorList>
            <person name="Sun Z."/>
            <person name="Harris H.M."/>
            <person name="McCann A."/>
            <person name="Guo C."/>
            <person name="Argimon S."/>
            <person name="Zhang W."/>
            <person name="Yang X."/>
            <person name="Jeffery I.B."/>
            <person name="Cooney J.C."/>
            <person name="Kagawa T.F."/>
            <person name="Liu W."/>
            <person name="Song Y."/>
            <person name="Salvetti E."/>
            <person name="Wrobel A."/>
            <person name="Rasinkangas P."/>
            <person name="Parkhill J."/>
            <person name="Rea M.C."/>
            <person name="O'Sullivan O."/>
            <person name="Ritari J."/>
            <person name="Douillard F.P."/>
            <person name="Paul Ross R."/>
            <person name="Yang R."/>
            <person name="Briner A.E."/>
            <person name="Felis G.E."/>
            <person name="de Vos W.M."/>
            <person name="Barrangou R."/>
            <person name="Klaenhammer T.R."/>
            <person name="Caufield P.W."/>
            <person name="Cui Y."/>
            <person name="Zhang H."/>
            <person name="O'Toole P.W."/>
        </authorList>
    </citation>
    <scope>NUCLEOTIDE SEQUENCE [LARGE SCALE GENOMIC DNA]</scope>
    <source>
        <strain evidence="5 6">DSM 20534</strain>
    </source>
</reference>
<dbReference type="EMBL" id="AZCV01000001">
    <property type="protein sequence ID" value="KRK38735.1"/>
    <property type="molecule type" value="Genomic_DNA"/>
</dbReference>